<evidence type="ECO:0000313" key="4">
    <source>
        <dbReference type="Proteomes" id="UP000029868"/>
    </source>
</evidence>
<feature type="region of interest" description="Disordered" evidence="1">
    <location>
        <begin position="462"/>
        <end position="487"/>
    </location>
</feature>
<dbReference type="GO" id="GO:0008237">
    <property type="term" value="F:metallopeptidase activity"/>
    <property type="evidence" value="ECO:0007669"/>
    <property type="project" value="InterPro"/>
</dbReference>
<dbReference type="AlphaFoldDB" id="A0A099KQT6"/>
<sequence>MKTSILLASLLCMVTNANAQNSALFSNEQWHTTKLTNEHKNRLINGKASDKKTFDINIAELEQLTRNNKSLLIDLPLPDGEFVQFKLSSSTIMSSELAEKYPSIKTFTGYQVNNPEHSGRFDITPHGFHGVFNYEKEKVYIEPISRTNNHQYQSYFKKDALPLTKDAQGRRLAPRKNSMSLLSLRNVARKTIKKTTNDLITYKIAIAATAEYSSFHGGTKEKSLAAIVTLLNRVNEVYSRDLAIQFELVANNDAIIYLDASTDPFKNTDEDIDLISQVINGAIGVSNYDIGHLLGTGGGGLAGFAVVCSAEKAEGLTGSDSPTADAFYIDYVAHEIGHQFGAEHTFNGSQGSCQDNREANSAYEPGSASSIMGYAGICDGQDLQNASNPYFHIHSIDQISEFNRQISSSCGVKTQLNNTAPTVNAGSDYTIPARTPFTLTGSATDVEGNTLTHSWEQFDLGGATSNKAEDQTDDGSRPLFKTLSPSADTSRTLPAMADILANKQVFGETLPTTTRALNFRLVVRDNQGNVSDDATKLSVITNQQGFSISQPSNWNSSKQLVTWHTAATEQAPISCTQVNLLLSVDSGLTFSQTLASKTANDGSEEINLPEITTEKARLKLTCDNNIFFAINNQDFQINNQGSTNSKPTAVDDQITLEQDKVTTIDVLSNDINTDGQSLQLKSVNYTGTGNVTINDNKLTYTPAQGFVGTEQLTYTLSDSSGDLASAALTITVTANVAVVKPTKKSSGGSMYYLLLLTVIALRNRAFKGVYK</sequence>
<dbReference type="Pfam" id="PF13583">
    <property type="entry name" value="Reprolysin_4"/>
    <property type="match status" value="1"/>
</dbReference>
<dbReference type="Gene3D" id="2.60.40.2810">
    <property type="match status" value="1"/>
</dbReference>
<evidence type="ECO:0000256" key="2">
    <source>
        <dbReference type="SAM" id="SignalP"/>
    </source>
</evidence>
<feature type="chain" id="PRO_5001949012" evidence="2">
    <location>
        <begin position="20"/>
        <end position="771"/>
    </location>
</feature>
<dbReference type="Pfam" id="PF17963">
    <property type="entry name" value="Big_9"/>
    <property type="match status" value="1"/>
</dbReference>
<evidence type="ECO:0000313" key="3">
    <source>
        <dbReference type="EMBL" id="KGJ92257.1"/>
    </source>
</evidence>
<feature type="compositionally biased region" description="Basic and acidic residues" evidence="1">
    <location>
        <begin position="467"/>
        <end position="476"/>
    </location>
</feature>
<proteinExistence type="predicted"/>
<comment type="caution">
    <text evidence="3">The sequence shown here is derived from an EMBL/GenBank/DDBJ whole genome shotgun (WGS) entry which is preliminary data.</text>
</comment>
<dbReference type="OrthoDB" id="5242130at2"/>
<dbReference type="InterPro" id="IPR024079">
    <property type="entry name" value="MetalloPept_cat_dom_sf"/>
</dbReference>
<protein>
    <submittedName>
        <fullName evidence="3">Cell wall beta-glucan synthesis</fullName>
    </submittedName>
</protein>
<dbReference type="PANTHER" id="PTHR11905:SF159">
    <property type="entry name" value="ADAM METALLOPROTEASE"/>
    <property type="match status" value="1"/>
</dbReference>
<feature type="signal peptide" evidence="2">
    <location>
        <begin position="1"/>
        <end position="19"/>
    </location>
</feature>
<dbReference type="PANTHER" id="PTHR11905">
    <property type="entry name" value="ADAM A DISINTEGRIN AND METALLOPROTEASE DOMAIN"/>
    <property type="match status" value="1"/>
</dbReference>
<organism evidence="3 4">
    <name type="scientific">Colwellia psychrerythraea</name>
    <name type="common">Vibrio psychroerythus</name>
    <dbReference type="NCBI Taxonomy" id="28229"/>
    <lineage>
        <taxon>Bacteria</taxon>
        <taxon>Pseudomonadati</taxon>
        <taxon>Pseudomonadota</taxon>
        <taxon>Gammaproteobacteria</taxon>
        <taxon>Alteromonadales</taxon>
        <taxon>Colwelliaceae</taxon>
        <taxon>Colwellia</taxon>
    </lineage>
</organism>
<dbReference type="SUPFAM" id="SSF55486">
    <property type="entry name" value="Metalloproteases ('zincins'), catalytic domain"/>
    <property type="match status" value="1"/>
</dbReference>
<evidence type="ECO:0000256" key="1">
    <source>
        <dbReference type="SAM" id="MobiDB-lite"/>
    </source>
</evidence>
<dbReference type="PATRIC" id="fig|28229.3.peg.2565"/>
<gene>
    <name evidence="3" type="ORF">GAB14E_2845</name>
</gene>
<dbReference type="EMBL" id="JQEC01000034">
    <property type="protein sequence ID" value="KGJ92257.1"/>
    <property type="molecule type" value="Genomic_DNA"/>
</dbReference>
<name>A0A099KQT6_COLPS</name>
<dbReference type="Gene3D" id="2.60.40.10">
    <property type="entry name" value="Immunoglobulins"/>
    <property type="match status" value="1"/>
</dbReference>
<dbReference type="Gene3D" id="3.40.390.10">
    <property type="entry name" value="Collagenase (Catalytic Domain)"/>
    <property type="match status" value="1"/>
</dbReference>
<keyword evidence="2" id="KW-0732">Signal</keyword>
<reference evidence="3 4" key="1">
    <citation type="submission" date="2014-08" db="EMBL/GenBank/DDBJ databases">
        <title>Genomic and Phenotypic Diversity of Colwellia psychrerythraea strains from Disparate Marine Basins.</title>
        <authorList>
            <person name="Techtmann S.M."/>
            <person name="Stelling S.C."/>
            <person name="Utturkar S.M."/>
            <person name="Alshibli N."/>
            <person name="Harris A."/>
            <person name="Brown S.D."/>
            <person name="Hazen T.C."/>
        </authorList>
    </citation>
    <scope>NUCLEOTIDE SEQUENCE [LARGE SCALE GENOMIC DNA]</scope>
    <source>
        <strain evidence="3 4">GAB14E</strain>
    </source>
</reference>
<dbReference type="RefSeq" id="WP_081967816.1">
    <property type="nucleotide sequence ID" value="NZ_JQEC01000034.1"/>
</dbReference>
<accession>A0A099KQT6</accession>
<dbReference type="Proteomes" id="UP000029868">
    <property type="component" value="Unassembled WGS sequence"/>
</dbReference>
<dbReference type="InterPro" id="IPR013783">
    <property type="entry name" value="Ig-like_fold"/>
</dbReference>